<keyword evidence="3" id="KW-0862">Zinc</keyword>
<protein>
    <submittedName>
        <fullName evidence="5">Virginiamycin B lyase</fullName>
    </submittedName>
</protein>
<keyword evidence="1" id="KW-0378">Hydrolase</keyword>
<dbReference type="OrthoDB" id="30052at2"/>
<keyword evidence="3" id="KW-0479">Metal-binding</keyword>
<feature type="binding site" evidence="3">
    <location>
        <position position="98"/>
    </location>
    <ligand>
        <name>substrate</name>
    </ligand>
</feature>
<dbReference type="Pfam" id="PF08450">
    <property type="entry name" value="SGL"/>
    <property type="match status" value="1"/>
</dbReference>
<feature type="binding site" evidence="3">
    <location>
        <position position="194"/>
    </location>
    <ligand>
        <name>a divalent metal cation</name>
        <dbReference type="ChEBI" id="CHEBI:60240"/>
    </ligand>
</feature>
<evidence type="ECO:0000259" key="4">
    <source>
        <dbReference type="Pfam" id="PF08450"/>
    </source>
</evidence>
<dbReference type="InterPro" id="IPR011042">
    <property type="entry name" value="6-blade_b-propeller_TolB-like"/>
</dbReference>
<dbReference type="GO" id="GO:0046872">
    <property type="term" value="F:metal ion binding"/>
    <property type="evidence" value="ECO:0007669"/>
    <property type="project" value="UniProtKB-KW"/>
</dbReference>
<dbReference type="InterPro" id="IPR051262">
    <property type="entry name" value="SMP-30/CGR1_Lactonase"/>
</dbReference>
<feature type="binding site" evidence="3">
    <location>
        <position position="147"/>
    </location>
    <ligand>
        <name>a divalent metal cation</name>
        <dbReference type="ChEBI" id="CHEBI:60240"/>
    </ligand>
</feature>
<gene>
    <name evidence="5" type="primary">vgb</name>
    <name evidence="5" type="ORF">DEVEQU_00081</name>
</gene>
<name>A0A3S4D2Q9_9HYPH</name>
<evidence type="ECO:0000256" key="1">
    <source>
        <dbReference type="ARBA" id="ARBA00022801"/>
    </source>
</evidence>
<feature type="binding site" evidence="3">
    <location>
        <position position="116"/>
    </location>
    <ligand>
        <name>substrate</name>
    </ligand>
</feature>
<accession>A0A3S4D2Q9</accession>
<feature type="binding site" evidence="3">
    <location>
        <position position="17"/>
    </location>
    <ligand>
        <name>a divalent metal cation</name>
        <dbReference type="ChEBI" id="CHEBI:60240"/>
    </ligand>
</feature>
<reference evidence="5 6" key="1">
    <citation type="submission" date="2018-12" db="EMBL/GenBank/DDBJ databases">
        <authorList>
            <person name="Criscuolo A."/>
        </authorList>
    </citation>
    <scope>NUCLEOTIDE SEQUENCE [LARGE SCALE GENOMIC DNA]</scope>
    <source>
        <strain evidence="5">ACIP1116281</strain>
    </source>
</reference>
<dbReference type="InterPro" id="IPR013658">
    <property type="entry name" value="SGL"/>
</dbReference>
<dbReference type="SUPFAM" id="SSF63829">
    <property type="entry name" value="Calcium-dependent phosphotriesterase"/>
    <property type="match status" value="1"/>
</dbReference>
<dbReference type="PANTHER" id="PTHR47572">
    <property type="entry name" value="LIPOPROTEIN-RELATED"/>
    <property type="match status" value="1"/>
</dbReference>
<dbReference type="InterPro" id="IPR005511">
    <property type="entry name" value="SMP-30"/>
</dbReference>
<feature type="domain" description="SMP-30/Gluconolactonase/LRE-like region" evidence="4">
    <location>
        <begin position="15"/>
        <end position="247"/>
    </location>
</feature>
<dbReference type="GO" id="GO:0016829">
    <property type="term" value="F:lyase activity"/>
    <property type="evidence" value="ECO:0007669"/>
    <property type="project" value="UniProtKB-KW"/>
</dbReference>
<organism evidence="5 6">
    <name type="scientific">Devosia equisanguinis</name>
    <dbReference type="NCBI Taxonomy" id="2490941"/>
    <lineage>
        <taxon>Bacteria</taxon>
        <taxon>Pseudomonadati</taxon>
        <taxon>Pseudomonadota</taxon>
        <taxon>Alphaproteobacteria</taxon>
        <taxon>Hyphomicrobiales</taxon>
        <taxon>Devosiaceae</taxon>
        <taxon>Devosia</taxon>
    </lineage>
</organism>
<comment type="cofactor">
    <cofactor evidence="3">
        <name>Zn(2+)</name>
        <dbReference type="ChEBI" id="CHEBI:29105"/>
    </cofactor>
    <text evidence="3">Binds 1 divalent metal cation per subunit.</text>
</comment>
<evidence type="ECO:0000256" key="3">
    <source>
        <dbReference type="PIRSR" id="PIRSR605511-2"/>
    </source>
</evidence>
<dbReference type="EMBL" id="UZWD01000004">
    <property type="protein sequence ID" value="VDS02962.1"/>
    <property type="molecule type" value="Genomic_DNA"/>
</dbReference>
<feature type="binding site" evidence="3">
    <location>
        <position position="96"/>
    </location>
    <ligand>
        <name>substrate</name>
    </ligand>
</feature>
<keyword evidence="5" id="KW-0456">Lyase</keyword>
<dbReference type="Proteomes" id="UP000268844">
    <property type="component" value="Unassembled WGS sequence"/>
</dbReference>
<proteinExistence type="predicted"/>
<evidence type="ECO:0000313" key="5">
    <source>
        <dbReference type="EMBL" id="VDS02962.1"/>
    </source>
</evidence>
<evidence type="ECO:0000256" key="2">
    <source>
        <dbReference type="PIRSR" id="PIRSR605511-1"/>
    </source>
</evidence>
<dbReference type="GO" id="GO:0016787">
    <property type="term" value="F:hydrolase activity"/>
    <property type="evidence" value="ECO:0007669"/>
    <property type="project" value="UniProtKB-KW"/>
</dbReference>
<dbReference type="RefSeq" id="WP_126148586.1">
    <property type="nucleotide sequence ID" value="NZ_JBHTMH010000007.1"/>
</dbReference>
<keyword evidence="6" id="KW-1185">Reference proteome</keyword>
<sequence length="280" mass="30052">MTAHKLKLLKSDILLGECPRWHEGRLWFADWVGQAILAVDESGDSEVQLNLASLPISFDWLPDGTFVVVNATAKKLQKLNSGALEDFVDLGGAEHRYNEIVVDGAGRIYLNNVNFEFPGGDFRPGFIALVHPDGSVVRQVGDLAFPNGMVVTPDGGTLICAESFNGRLTAFDIESDGALSNPRLWAQLKGQGGDGMCMDAEGALWIAAGARCVRVAEGGQVLDEVPLDRMAFACMLGGHDGRTLFICANEWTGSVNVTARTGRLYSTTVSVPHAGYPRSA</sequence>
<dbReference type="PRINTS" id="PR01790">
    <property type="entry name" value="SMP30FAMILY"/>
</dbReference>
<feature type="active site" description="Proton donor/acceptor" evidence="2">
    <location>
        <position position="194"/>
    </location>
</feature>
<dbReference type="AlphaFoldDB" id="A0A3S4D2Q9"/>
<dbReference type="PANTHER" id="PTHR47572:SF4">
    <property type="entry name" value="LACTONASE DRP35"/>
    <property type="match status" value="1"/>
</dbReference>
<evidence type="ECO:0000313" key="6">
    <source>
        <dbReference type="Proteomes" id="UP000268844"/>
    </source>
</evidence>
<dbReference type="Gene3D" id="2.120.10.30">
    <property type="entry name" value="TolB, C-terminal domain"/>
    <property type="match status" value="1"/>
</dbReference>